<reference evidence="1" key="1">
    <citation type="submission" date="2018-05" db="EMBL/GenBank/DDBJ databases">
        <authorList>
            <person name="Lanie J.A."/>
            <person name="Ng W.-L."/>
            <person name="Kazmierczak K.M."/>
            <person name="Andrzejewski T.M."/>
            <person name="Davidsen T.M."/>
            <person name="Wayne K.J."/>
            <person name="Tettelin H."/>
            <person name="Glass J.I."/>
            <person name="Rusch D."/>
            <person name="Podicherti R."/>
            <person name="Tsui H.-C.T."/>
            <person name="Winkler M.E."/>
        </authorList>
    </citation>
    <scope>NUCLEOTIDE SEQUENCE</scope>
</reference>
<dbReference type="EMBL" id="UINC01025865">
    <property type="protein sequence ID" value="SVB02261.1"/>
    <property type="molecule type" value="Genomic_DNA"/>
</dbReference>
<gene>
    <name evidence="1" type="ORF">METZ01_LOCUS155115</name>
</gene>
<organism evidence="1">
    <name type="scientific">marine metagenome</name>
    <dbReference type="NCBI Taxonomy" id="408172"/>
    <lineage>
        <taxon>unclassified sequences</taxon>
        <taxon>metagenomes</taxon>
        <taxon>ecological metagenomes</taxon>
    </lineage>
</organism>
<name>A0A382ALW2_9ZZZZ</name>
<protein>
    <recommendedName>
        <fullName evidence="2">NIPSNAP domain-containing protein</fullName>
    </recommendedName>
</protein>
<dbReference type="AlphaFoldDB" id="A0A382ALW2"/>
<sequence length="98" mass="10809">MYVSNWTFRPAPGKHAEVIENSKKMAEFWKKYGANECHLMNLQGADVGSMAFVAMFDNAEGYGKANDALVADPEVQAILATVTSSGDWVRHNLARAIF</sequence>
<proteinExistence type="predicted"/>
<evidence type="ECO:0008006" key="2">
    <source>
        <dbReference type="Google" id="ProtNLM"/>
    </source>
</evidence>
<dbReference type="Gene3D" id="3.30.70.100">
    <property type="match status" value="1"/>
</dbReference>
<accession>A0A382ALW2</accession>
<evidence type="ECO:0000313" key="1">
    <source>
        <dbReference type="EMBL" id="SVB02261.1"/>
    </source>
</evidence>